<dbReference type="PROSITE" id="PS51839">
    <property type="entry name" value="4FE4S_HC3"/>
    <property type="match status" value="1"/>
</dbReference>
<dbReference type="GO" id="GO:0051539">
    <property type="term" value="F:4 iron, 4 sulfur cluster binding"/>
    <property type="evidence" value="ECO:0007669"/>
    <property type="project" value="UniProtKB-KW"/>
</dbReference>
<dbReference type="Gene3D" id="3.40.50.740">
    <property type="match status" value="1"/>
</dbReference>
<dbReference type="Pfam" id="PF00384">
    <property type="entry name" value="Molybdopterin"/>
    <property type="match status" value="1"/>
</dbReference>
<dbReference type="GO" id="GO:0042773">
    <property type="term" value="P:ATP synthesis coupled electron transport"/>
    <property type="evidence" value="ECO:0007669"/>
    <property type="project" value="InterPro"/>
</dbReference>
<dbReference type="SUPFAM" id="SSF50692">
    <property type="entry name" value="ADC-like"/>
    <property type="match status" value="1"/>
</dbReference>
<dbReference type="GO" id="GO:0003954">
    <property type="term" value="F:NADH dehydrogenase activity"/>
    <property type="evidence" value="ECO:0007669"/>
    <property type="project" value="TreeGrafter"/>
</dbReference>
<dbReference type="CDD" id="cd00207">
    <property type="entry name" value="fer2"/>
    <property type="match status" value="1"/>
</dbReference>
<feature type="domain" description="4Fe-4S His(Cys)3-ligated-type" evidence="18">
    <location>
        <begin position="86"/>
        <end position="125"/>
    </location>
</feature>
<dbReference type="PROSITE" id="PS51085">
    <property type="entry name" value="2FE2S_FER_2"/>
    <property type="match status" value="1"/>
</dbReference>
<comment type="similarity">
    <text evidence="2 14">Belongs to the complex I 75 kDa subunit family.</text>
</comment>
<dbReference type="PANTHER" id="PTHR43105">
    <property type="entry name" value="RESPIRATORY NITRATE REDUCTASE"/>
    <property type="match status" value="1"/>
</dbReference>
<dbReference type="GO" id="GO:0016020">
    <property type="term" value="C:membrane"/>
    <property type="evidence" value="ECO:0007669"/>
    <property type="project" value="InterPro"/>
</dbReference>
<dbReference type="RefSeq" id="WP_183621239.1">
    <property type="nucleotide sequence ID" value="NZ_CAJHAH010000008.1"/>
</dbReference>
<dbReference type="SUPFAM" id="SSF54862">
    <property type="entry name" value="4Fe-4S ferredoxins"/>
    <property type="match status" value="1"/>
</dbReference>
<evidence type="ECO:0000313" key="19">
    <source>
        <dbReference type="EMBL" id="MBB3107792.1"/>
    </source>
</evidence>
<dbReference type="InterPro" id="IPR010228">
    <property type="entry name" value="NADH_UbQ_OxRdtase_Gsu"/>
</dbReference>
<dbReference type="CDD" id="cd02788">
    <property type="entry name" value="MopB_CT_NDH-1_NuoG2-N7"/>
    <property type="match status" value="1"/>
</dbReference>
<dbReference type="Pfam" id="PF10588">
    <property type="entry name" value="NADH-G_4Fe-4S_3"/>
    <property type="match status" value="1"/>
</dbReference>
<evidence type="ECO:0000256" key="6">
    <source>
        <dbReference type="ARBA" id="ARBA00022723"/>
    </source>
</evidence>
<evidence type="ECO:0000256" key="10">
    <source>
        <dbReference type="ARBA" id="ARBA00023027"/>
    </source>
</evidence>
<name>A0A839TE97_9GAMM</name>
<dbReference type="InterPro" id="IPR019574">
    <property type="entry name" value="NADH_UbQ_OxRdtase_Gsu_4Fe4S-bd"/>
</dbReference>
<dbReference type="InterPro" id="IPR054351">
    <property type="entry name" value="NADH_UbQ_OxRdtase_ferredoxin"/>
</dbReference>
<evidence type="ECO:0000256" key="12">
    <source>
        <dbReference type="ARBA" id="ARBA00026021"/>
    </source>
</evidence>
<comment type="subunit">
    <text evidence="12">Composed of 13 different subunits. Subunits NuoCD, E, F, and G constitute the peripheral sector of the complex.</text>
</comment>
<evidence type="ECO:0000259" key="18">
    <source>
        <dbReference type="PROSITE" id="PS51839"/>
    </source>
</evidence>
<dbReference type="InterPro" id="IPR006656">
    <property type="entry name" value="Mopterin_OxRdtase"/>
</dbReference>
<comment type="caution">
    <text evidence="19">The sequence shown here is derived from an EMBL/GenBank/DDBJ whole genome shotgun (WGS) entry which is preliminary data.</text>
</comment>
<dbReference type="SUPFAM" id="SSF53706">
    <property type="entry name" value="Formate dehydrogenase/DMSO reductase, domains 1-3"/>
    <property type="match status" value="1"/>
</dbReference>
<dbReference type="Proteomes" id="UP000588111">
    <property type="component" value="Unassembled WGS sequence"/>
</dbReference>
<evidence type="ECO:0000256" key="7">
    <source>
        <dbReference type="ARBA" id="ARBA00022967"/>
    </source>
</evidence>
<dbReference type="SMART" id="SM00929">
    <property type="entry name" value="NADH-G_4Fe-4S_3"/>
    <property type="match status" value="1"/>
</dbReference>
<evidence type="ECO:0000256" key="5">
    <source>
        <dbReference type="ARBA" id="ARBA00022719"/>
    </source>
</evidence>
<dbReference type="SMART" id="SM00926">
    <property type="entry name" value="Molybdop_Fe4S4"/>
    <property type="match status" value="1"/>
</dbReference>
<sequence length="1027" mass="112874">MAVIHIDGTTVEVDSADNLLQACLSLGIDVPYFCYHPALGSVGSCRQCAVKQYQSKEDMEAGRGRLVMSCMVAPGDDMYISVTDDEAKAFRKSMVELLMVNHPHDCPTCEEGGHCHLQDMTYMSGHSRRRYRFTKRTHHNQELGPFIAHEMNRCIACYRCVRFYKDYAGGEDLGVYGSNERVYFGRDKDGQFESEFSGNLTEVCPTGVFTDKTHSERYNRKWDMQYAPSICHGCSAGCNISPGERYGELRRIENRYNGEVNRYFLCDRGRFGYGYVNREDRPTQALERINDKHVKINIDYALDETIKRIKDKKVIGIGSPRASLETNFALKNMVGFDNFSTGLNHQQQALVNKCIEVLSTEGIYNPGMADIESHDAVLVLGEDITQTSSRVALSIRQAAKNEAIKMAAATKTQSWLAEPVKRIGQGVQSPVYVIDVIQTKLEDISKVSVVATPEDITKLGFKVADAIADFADDLAEIAEPTSDSDDDANVDAMQALAQQIAYDLIQADKPLVVSGSSLSSTALIEAAAQIAQALSQKRAAIKATEQQQVEEHNAKVAAAEAQAATAQQSEDKDLSAKPNKPETGVDTEAQDDVERKPATKLELKEVNKQYHAQAGIYLAVPDANSIGVCMLGGQSVEELLATDFDVVIVAENQLTDAIDAHKLTQLLTDKTVIALDHQLLDWHKDVDIVLPAASFAEADGTLISAEGRAQRFFQVYDNEYYHPLSSIKEGWRWLHAVHSSLEGRDVDWTQLDDVINALVATHPKLVGIKGAAPDADYRMTGLKIARQPRRYSGRTSMRAPVSVHEPMQPKDLDTGLTFSMEGYSGKQTPSSMIPFASAAGWNSPQAWNKYQDKVGGSLKNGDPGARLFDQLERLATRQYVAPEVTSVTTTDMQQGQAKLVPIYNLYASSMMASRSPVVAEQLPLATWRVGIDDAKDWGLAAGDYLAIEIDKQQITLPVELVGYLAEGCIGYPVGQVDIIHPSMPASVRKVDAPVTMMGSMATDNALTANTNNRATQVSSAPTTTQEL</sequence>
<feature type="domain" description="2Fe-2S ferredoxin-type" evidence="16">
    <location>
        <begin position="1"/>
        <end position="86"/>
    </location>
</feature>
<evidence type="ECO:0000256" key="2">
    <source>
        <dbReference type="ARBA" id="ARBA00005404"/>
    </source>
</evidence>
<dbReference type="InterPro" id="IPR050123">
    <property type="entry name" value="Prok_molybdopt-oxidoreductase"/>
</dbReference>
<keyword evidence="7 14" id="KW-1278">Translocase</keyword>
<dbReference type="GO" id="GO:0046872">
    <property type="term" value="F:metal ion binding"/>
    <property type="evidence" value="ECO:0007669"/>
    <property type="project" value="UniProtKB-UniRule"/>
</dbReference>
<evidence type="ECO:0000256" key="9">
    <source>
        <dbReference type="ARBA" id="ARBA00023014"/>
    </source>
</evidence>
<evidence type="ECO:0000256" key="1">
    <source>
        <dbReference type="ARBA" id="ARBA00001966"/>
    </source>
</evidence>
<evidence type="ECO:0000259" key="17">
    <source>
        <dbReference type="PROSITE" id="PS51669"/>
    </source>
</evidence>
<dbReference type="PROSITE" id="PS00641">
    <property type="entry name" value="COMPLEX1_75K_1"/>
    <property type="match status" value="1"/>
</dbReference>
<keyword evidence="10 14" id="KW-0520">NAD</keyword>
<comment type="function">
    <text evidence="14">NDH-1 shuttles electrons from NADH, via FMN and iron-sulfur (Fe-S) centers, to quinones in the respiratory chain. Couples the redox reaction to proton translocation (for every two electrons transferred, four hydrogen ions are translocated across the cytoplasmic membrane), and thus conserves the redox energy in a proton gradient.</text>
</comment>
<reference evidence="19 20" key="1">
    <citation type="submission" date="2020-08" db="EMBL/GenBank/DDBJ databases">
        <title>Genomic Encyclopedia of Type Strains, Phase III (KMG-III): the genomes of soil and plant-associated and newly described type strains.</title>
        <authorList>
            <person name="Whitman W."/>
        </authorList>
    </citation>
    <scope>NUCLEOTIDE SEQUENCE [LARGE SCALE GENOMIC DNA]</scope>
    <source>
        <strain evidence="19 20">CECT 5885</strain>
    </source>
</reference>
<dbReference type="EC" id="7.1.1.-" evidence="14"/>
<keyword evidence="4 14" id="KW-0001">2Fe-2S</keyword>
<dbReference type="PROSITE" id="PS51669">
    <property type="entry name" value="4FE4S_MOW_BIS_MGD"/>
    <property type="match status" value="1"/>
</dbReference>
<feature type="compositionally biased region" description="Low complexity" evidence="15">
    <location>
        <begin position="555"/>
        <end position="568"/>
    </location>
</feature>
<accession>A0A839TE97</accession>
<dbReference type="Pfam" id="PF13510">
    <property type="entry name" value="Fer2_4"/>
    <property type="match status" value="1"/>
</dbReference>
<feature type="domain" description="4Fe-4S Mo/W bis-MGD-type" evidence="17">
    <location>
        <begin position="224"/>
        <end position="280"/>
    </location>
</feature>
<dbReference type="EMBL" id="JACHXL010000007">
    <property type="protein sequence ID" value="MBB3107792.1"/>
    <property type="molecule type" value="Genomic_DNA"/>
</dbReference>
<dbReference type="Gene3D" id="3.10.20.740">
    <property type="match status" value="1"/>
</dbReference>
<dbReference type="NCBIfam" id="TIGR01973">
    <property type="entry name" value="NuoG"/>
    <property type="match status" value="1"/>
</dbReference>
<keyword evidence="8 14" id="KW-0408">Iron</keyword>
<dbReference type="PROSITE" id="PS00643">
    <property type="entry name" value="COMPLEX1_75K_3"/>
    <property type="match status" value="1"/>
</dbReference>
<proteinExistence type="inferred from homology"/>
<evidence type="ECO:0000256" key="11">
    <source>
        <dbReference type="ARBA" id="ARBA00023075"/>
    </source>
</evidence>
<dbReference type="PANTHER" id="PTHR43105:SF10">
    <property type="entry name" value="NADH-QUINONE OXIDOREDUCTASE SUBUNIT G"/>
    <property type="match status" value="1"/>
</dbReference>
<evidence type="ECO:0000256" key="8">
    <source>
        <dbReference type="ARBA" id="ARBA00023004"/>
    </source>
</evidence>
<keyword evidence="3 14" id="KW-0004">4Fe-4S</keyword>
<dbReference type="PROSITE" id="PS00642">
    <property type="entry name" value="COMPLEX1_75K_2"/>
    <property type="match status" value="1"/>
</dbReference>
<dbReference type="GO" id="GO:0008137">
    <property type="term" value="F:NADH dehydrogenase (ubiquinone) activity"/>
    <property type="evidence" value="ECO:0007669"/>
    <property type="project" value="UniProtKB-UniRule"/>
</dbReference>
<keyword evidence="5 14" id="KW-0874">Quinone</keyword>
<keyword evidence="6 14" id="KW-0479">Metal-binding</keyword>
<dbReference type="InterPro" id="IPR009010">
    <property type="entry name" value="Asp_de-COase-like_dom_sf"/>
</dbReference>
<dbReference type="FunFam" id="3.10.20.740:FF:000002">
    <property type="entry name" value="NADH-quinone oxidoreductase"/>
    <property type="match status" value="1"/>
</dbReference>
<dbReference type="InterPro" id="IPR000283">
    <property type="entry name" value="NADH_UbQ_OxRdtase_75kDa_su_CS"/>
</dbReference>
<organism evidence="19 20">
    <name type="scientific">Psychrobacter luti</name>
    <dbReference type="NCBI Taxonomy" id="198481"/>
    <lineage>
        <taxon>Bacteria</taxon>
        <taxon>Pseudomonadati</taxon>
        <taxon>Pseudomonadota</taxon>
        <taxon>Gammaproteobacteria</taxon>
        <taxon>Moraxellales</taxon>
        <taxon>Moraxellaceae</taxon>
        <taxon>Psychrobacter</taxon>
    </lineage>
</organism>
<dbReference type="Gene3D" id="3.30.70.20">
    <property type="match status" value="1"/>
</dbReference>
<feature type="region of interest" description="Disordered" evidence="15">
    <location>
        <begin position="552"/>
        <end position="596"/>
    </location>
</feature>
<dbReference type="Gene3D" id="3.30.200.210">
    <property type="match status" value="1"/>
</dbReference>
<dbReference type="GO" id="GO:0048038">
    <property type="term" value="F:quinone binding"/>
    <property type="evidence" value="ECO:0007669"/>
    <property type="project" value="UniProtKB-UniRule"/>
</dbReference>
<dbReference type="InterPro" id="IPR006963">
    <property type="entry name" value="Mopterin_OxRdtase_4Fe-4S_dom"/>
</dbReference>
<keyword evidence="20" id="KW-1185">Reference proteome</keyword>
<dbReference type="SUPFAM" id="SSF54292">
    <property type="entry name" value="2Fe-2S ferredoxin-like"/>
    <property type="match status" value="1"/>
</dbReference>
<dbReference type="GO" id="GO:0051537">
    <property type="term" value="F:2 iron, 2 sulfur cluster binding"/>
    <property type="evidence" value="ECO:0007669"/>
    <property type="project" value="UniProtKB-UniRule"/>
</dbReference>
<dbReference type="Pfam" id="PF22117">
    <property type="entry name" value="Fer4_Nqo3"/>
    <property type="match status" value="1"/>
</dbReference>
<dbReference type="InterPro" id="IPR036010">
    <property type="entry name" value="2Fe-2S_ferredoxin-like_sf"/>
</dbReference>
<comment type="cofactor">
    <cofactor evidence="14">
        <name>[2Fe-2S] cluster</name>
        <dbReference type="ChEBI" id="CHEBI:190135"/>
    </cofactor>
    <text evidence="14">Binds 1 [2Fe-2S] cluster per subunit.</text>
</comment>
<evidence type="ECO:0000256" key="4">
    <source>
        <dbReference type="ARBA" id="ARBA00022714"/>
    </source>
</evidence>
<gene>
    <name evidence="19" type="ORF">FHS24_002324</name>
</gene>
<comment type="catalytic activity">
    <reaction evidence="13 14">
        <text>a quinone + NADH + 5 H(+)(in) = a quinol + NAD(+) + 4 H(+)(out)</text>
        <dbReference type="Rhea" id="RHEA:57888"/>
        <dbReference type="ChEBI" id="CHEBI:15378"/>
        <dbReference type="ChEBI" id="CHEBI:24646"/>
        <dbReference type="ChEBI" id="CHEBI:57540"/>
        <dbReference type="ChEBI" id="CHEBI:57945"/>
        <dbReference type="ChEBI" id="CHEBI:132124"/>
    </reaction>
</comment>
<dbReference type="InterPro" id="IPR001041">
    <property type="entry name" value="2Fe-2S_ferredoxin-type"/>
</dbReference>
<dbReference type="AlphaFoldDB" id="A0A839TE97"/>
<evidence type="ECO:0000256" key="3">
    <source>
        <dbReference type="ARBA" id="ARBA00022485"/>
    </source>
</evidence>
<evidence type="ECO:0000256" key="13">
    <source>
        <dbReference type="ARBA" id="ARBA00047712"/>
    </source>
</evidence>
<dbReference type="Pfam" id="PF04879">
    <property type="entry name" value="Molybdop_Fe4S4"/>
    <property type="match status" value="1"/>
</dbReference>
<evidence type="ECO:0000313" key="20">
    <source>
        <dbReference type="Proteomes" id="UP000588111"/>
    </source>
</evidence>
<evidence type="ECO:0000256" key="15">
    <source>
        <dbReference type="SAM" id="MobiDB-lite"/>
    </source>
</evidence>
<keyword evidence="9 14" id="KW-0411">Iron-sulfur</keyword>
<evidence type="ECO:0000259" key="16">
    <source>
        <dbReference type="PROSITE" id="PS51085"/>
    </source>
</evidence>
<comment type="cofactor">
    <cofactor evidence="1 14">
        <name>[4Fe-4S] cluster</name>
        <dbReference type="ChEBI" id="CHEBI:49883"/>
    </cofactor>
</comment>
<evidence type="ECO:0000256" key="14">
    <source>
        <dbReference type="RuleBase" id="RU003525"/>
    </source>
</evidence>
<keyword evidence="11" id="KW-0830">Ubiquinone</keyword>
<protein>
    <recommendedName>
        <fullName evidence="14">NADH-quinone oxidoreductase</fullName>
        <ecNumber evidence="14">7.1.1.-</ecNumber>
    </recommendedName>
</protein>